<name>A0AA45C8Y1_9BACT</name>
<dbReference type="InterPro" id="IPR003959">
    <property type="entry name" value="ATPase_AAA_core"/>
</dbReference>
<reference evidence="4 5" key="1">
    <citation type="submission" date="2018-05" db="EMBL/GenBank/DDBJ databases">
        <title>Genomic Encyclopedia of Type Strains, Phase IV (KMG-IV): sequencing the most valuable type-strain genomes for metagenomic binning, comparative biology and taxonomic classification.</title>
        <authorList>
            <person name="Goeker M."/>
        </authorList>
    </citation>
    <scope>NUCLEOTIDE SEQUENCE [LARGE SCALE GENOMIC DNA]</scope>
    <source>
        <strain evidence="4 5">DSM 24906</strain>
    </source>
</reference>
<dbReference type="GO" id="GO:0004519">
    <property type="term" value="F:endonuclease activity"/>
    <property type="evidence" value="ECO:0007669"/>
    <property type="project" value="UniProtKB-KW"/>
</dbReference>
<dbReference type="Pfam" id="PF13304">
    <property type="entry name" value="AAA_21"/>
    <property type="match status" value="1"/>
</dbReference>
<dbReference type="Proteomes" id="UP000245921">
    <property type="component" value="Unassembled WGS sequence"/>
</dbReference>
<feature type="domain" description="OLD protein-like TOPRIM" evidence="3">
    <location>
        <begin position="377"/>
        <end position="446"/>
    </location>
</feature>
<evidence type="ECO:0000259" key="1">
    <source>
        <dbReference type="Pfam" id="PF13175"/>
    </source>
</evidence>
<dbReference type="SUPFAM" id="SSF52540">
    <property type="entry name" value="P-loop containing nucleoside triphosphate hydrolases"/>
    <property type="match status" value="1"/>
</dbReference>
<sequence>MILTKLNLWNFRKFSAKQEAPGVEINFHKGVNALIGENNSGKTAIIDAIKIILQTQSNEYYRITEDDFHINEDGSIATEFKIECIFEEFTDDEAKNFIEWLQLKKDSDGKVKYFLNVQFNAWKEKNKIFTEFRAGMNEDGYRMDGKARELLKCTYLKPLRDAEHEMRSGRNSRISQILYNHSVFNSKEEHELVGIIKEANEKIENYFTNTDEGKKVLGKIESNFNEFLSLSTKEDTRLRTSNMRLKSILESLSLDTSETRPGLGVQNLLFIAAELLLLNRDENNGLKLALIEEIEAHLHPQAQLRLIDYIQKEYNDSGVQFIISTHSTALASKINVKNALLCKDDKIFSLAPDSTKLDKGDYLFLQRFLDTSKANLFFAQGVIMVEGDAENLLIPAIADIIDLPLSKYGVSIVNVGSTAFLRYSNIFNQSNGSDIGIPVSIITDCDVKIEYDKDGKLNKKEDDTKNEIERLEKYYNSSCVKAFIAPNWTLEYTIALSKIKKELYKAVLFAQKIQNSDKYALTEKKIQEVDKAVKSKFDTWEELETDKYEAAYEIYQKTLLDNNISKAITAQCLASILQYSILKDSEDVTEETMFDLDLYQIEVDDEKKSKLKEKILNSEKLAYIVKAIQYATRCGYGN</sequence>
<feature type="domain" description="ATPase AAA-type core" evidence="2">
    <location>
        <begin position="31"/>
        <end position="108"/>
    </location>
</feature>
<dbReference type="PANTHER" id="PTHR43581:SF4">
    <property type="entry name" value="ATP_GTP PHOSPHATASE"/>
    <property type="match status" value="1"/>
</dbReference>
<keyword evidence="4" id="KW-0255">Endonuclease</keyword>
<dbReference type="RefSeq" id="WP_109603482.1">
    <property type="nucleotide sequence ID" value="NZ_QGGI01000001.1"/>
</dbReference>
<comment type="caution">
    <text evidence="4">The sequence shown here is derived from an EMBL/GenBank/DDBJ whole genome shotgun (WGS) entry which is preliminary data.</text>
</comment>
<dbReference type="InterPro" id="IPR041685">
    <property type="entry name" value="AAA_GajA/Old/RecF-like"/>
</dbReference>
<dbReference type="Gene3D" id="3.40.50.300">
    <property type="entry name" value="P-loop containing nucleotide triphosphate hydrolases"/>
    <property type="match status" value="1"/>
</dbReference>
<dbReference type="InterPro" id="IPR027417">
    <property type="entry name" value="P-loop_NTPase"/>
</dbReference>
<dbReference type="InterPro" id="IPR051396">
    <property type="entry name" value="Bact_Antivir_Def_Nuclease"/>
</dbReference>
<dbReference type="PANTHER" id="PTHR43581">
    <property type="entry name" value="ATP/GTP PHOSPHATASE"/>
    <property type="match status" value="1"/>
</dbReference>
<dbReference type="AlphaFoldDB" id="A0AA45C8Y1"/>
<evidence type="ECO:0000259" key="3">
    <source>
        <dbReference type="Pfam" id="PF20469"/>
    </source>
</evidence>
<keyword evidence="4" id="KW-0378">Hydrolase</keyword>
<evidence type="ECO:0000313" key="4">
    <source>
        <dbReference type="EMBL" id="PWJ96484.1"/>
    </source>
</evidence>
<dbReference type="EMBL" id="QGGI01000001">
    <property type="protein sequence ID" value="PWJ96484.1"/>
    <property type="molecule type" value="Genomic_DNA"/>
</dbReference>
<dbReference type="Pfam" id="PF13175">
    <property type="entry name" value="AAA_15"/>
    <property type="match status" value="1"/>
</dbReference>
<dbReference type="Pfam" id="PF20469">
    <property type="entry name" value="OLD-like_TOPRIM"/>
    <property type="match status" value="1"/>
</dbReference>
<evidence type="ECO:0000259" key="2">
    <source>
        <dbReference type="Pfam" id="PF13304"/>
    </source>
</evidence>
<keyword evidence="4" id="KW-0540">Nuclease</keyword>
<proteinExistence type="predicted"/>
<dbReference type="InterPro" id="IPR034139">
    <property type="entry name" value="TOPRIM_OLD"/>
</dbReference>
<evidence type="ECO:0000313" key="5">
    <source>
        <dbReference type="Proteomes" id="UP000245921"/>
    </source>
</evidence>
<accession>A0AA45C8Y1</accession>
<protein>
    <submittedName>
        <fullName evidence="4">ATP-dependent endonuclease of OLD family</fullName>
    </submittedName>
</protein>
<gene>
    <name evidence="4" type="ORF">C7380_10156</name>
</gene>
<feature type="domain" description="Endonuclease GajA/Old nuclease/RecF-like AAA" evidence="1">
    <location>
        <begin position="171"/>
        <end position="331"/>
    </location>
</feature>
<keyword evidence="5" id="KW-1185">Reference proteome</keyword>
<organism evidence="4 5">
    <name type="scientific">Oceanotoga teriensis</name>
    <dbReference type="NCBI Taxonomy" id="515440"/>
    <lineage>
        <taxon>Bacteria</taxon>
        <taxon>Thermotogati</taxon>
        <taxon>Thermotogota</taxon>
        <taxon>Thermotogae</taxon>
        <taxon>Petrotogales</taxon>
        <taxon>Petrotogaceae</taxon>
        <taxon>Oceanotoga</taxon>
    </lineage>
</organism>
<dbReference type="CDD" id="cd01026">
    <property type="entry name" value="TOPRIM_OLD"/>
    <property type="match status" value="1"/>
</dbReference>